<keyword evidence="5" id="KW-1185">Reference proteome</keyword>
<dbReference type="PANTHER" id="PTHR44329">
    <property type="entry name" value="SERINE/THREONINE-PROTEIN KINASE TNNI3K-RELATED"/>
    <property type="match status" value="1"/>
</dbReference>
<comment type="caution">
    <text evidence="4">The sequence shown here is derived from an EMBL/GenBank/DDBJ whole genome shotgun (WGS) entry which is preliminary data.</text>
</comment>
<dbReference type="Gene3D" id="1.10.510.10">
    <property type="entry name" value="Transferase(Phosphotransferase) domain 1"/>
    <property type="match status" value="1"/>
</dbReference>
<accession>A0ABQ9WW77</accession>
<proteinExistence type="predicted"/>
<gene>
    <name evidence="4" type="ORF">BLNAU_21350</name>
</gene>
<dbReference type="PROSITE" id="PS50011">
    <property type="entry name" value="PROTEIN_KINASE_DOM"/>
    <property type="match status" value="1"/>
</dbReference>
<dbReference type="InterPro" id="IPR051681">
    <property type="entry name" value="Ser/Thr_Kinases-Pseudokinases"/>
</dbReference>
<dbReference type="InterPro" id="IPR001245">
    <property type="entry name" value="Ser-Thr/Tyr_kinase_cat_dom"/>
</dbReference>
<evidence type="ECO:0000259" key="3">
    <source>
        <dbReference type="PROSITE" id="PS50011"/>
    </source>
</evidence>
<name>A0ABQ9WW77_9EUKA</name>
<keyword evidence="2" id="KW-0812">Transmembrane</keyword>
<dbReference type="Proteomes" id="UP001281761">
    <property type="component" value="Unassembled WGS sequence"/>
</dbReference>
<feature type="domain" description="Protein kinase" evidence="3">
    <location>
        <begin position="1911"/>
        <end position="2199"/>
    </location>
</feature>
<feature type="compositionally biased region" description="Basic and acidic residues" evidence="1">
    <location>
        <begin position="2097"/>
        <end position="2109"/>
    </location>
</feature>
<dbReference type="EMBL" id="JARBJD010000331">
    <property type="protein sequence ID" value="KAK2943747.1"/>
    <property type="molecule type" value="Genomic_DNA"/>
</dbReference>
<dbReference type="SUPFAM" id="SSF56112">
    <property type="entry name" value="Protein kinase-like (PK-like)"/>
    <property type="match status" value="1"/>
</dbReference>
<dbReference type="Pfam" id="PF07714">
    <property type="entry name" value="PK_Tyr_Ser-Thr"/>
    <property type="match status" value="1"/>
</dbReference>
<dbReference type="PANTHER" id="PTHR44329:SF260">
    <property type="entry name" value="PROTEIN KINASE DOMAIN-CONTAINING PROTEIN"/>
    <property type="match status" value="1"/>
</dbReference>
<dbReference type="SUPFAM" id="SSF51126">
    <property type="entry name" value="Pectin lyase-like"/>
    <property type="match status" value="2"/>
</dbReference>
<feature type="compositionally biased region" description="Polar residues" evidence="1">
    <location>
        <begin position="2083"/>
        <end position="2096"/>
    </location>
</feature>
<evidence type="ECO:0000313" key="4">
    <source>
        <dbReference type="EMBL" id="KAK2943747.1"/>
    </source>
</evidence>
<feature type="transmembrane region" description="Helical" evidence="2">
    <location>
        <begin position="1911"/>
        <end position="1933"/>
    </location>
</feature>
<dbReference type="InterPro" id="IPR011050">
    <property type="entry name" value="Pectin_lyase_fold/virulence"/>
</dbReference>
<reference evidence="4 5" key="1">
    <citation type="journal article" date="2022" name="bioRxiv">
        <title>Genomics of Preaxostyla Flagellates Illuminates Evolutionary Transitions and the Path Towards Mitochondrial Loss.</title>
        <authorList>
            <person name="Novak L.V.F."/>
            <person name="Treitli S.C."/>
            <person name="Pyrih J."/>
            <person name="Halakuc P."/>
            <person name="Pipaliya S.V."/>
            <person name="Vacek V."/>
            <person name="Brzon O."/>
            <person name="Soukal P."/>
            <person name="Eme L."/>
            <person name="Dacks J.B."/>
            <person name="Karnkowska A."/>
            <person name="Elias M."/>
            <person name="Hampl V."/>
        </authorList>
    </citation>
    <scope>NUCLEOTIDE SEQUENCE [LARGE SCALE GENOMIC DNA]</scope>
    <source>
        <strain evidence="4">NAU3</strain>
        <tissue evidence="4">Gut</tissue>
    </source>
</reference>
<protein>
    <recommendedName>
        <fullName evidence="3">Protein kinase domain-containing protein</fullName>
    </recommendedName>
</protein>
<evidence type="ECO:0000256" key="2">
    <source>
        <dbReference type="SAM" id="Phobius"/>
    </source>
</evidence>
<evidence type="ECO:0000313" key="5">
    <source>
        <dbReference type="Proteomes" id="UP001281761"/>
    </source>
</evidence>
<feature type="region of interest" description="Disordered" evidence="1">
    <location>
        <begin position="2077"/>
        <end position="2116"/>
    </location>
</feature>
<keyword evidence="2" id="KW-1133">Transmembrane helix</keyword>
<sequence length="2219" mass="232841">MLNGEDSLTSAVTLEATSMSVSNCSFEVSSSLPPFVIHSGTDLHHTTPCSVVITHSHFINHDHQLPAIVLMDTSSKHTSESEIALLSTTFSSSLLTGRNGLLFDVTNKNGQSHLKTTIAAVSLTNMTSSPSPQRLESLSLFQTLLSSSLTLCTNHLSGTATRDFNLGGSLLCQNTTFKTCLADPSIPSVDAPSQNHFVGRTIGTTQYFTSVSSGSIAFVKCSLSNFESTEQGEYSALGISTSSLSCDFVLSECVFEHFSSSSATGARIYGAVSIHGASQTVMSVLVYKCKFNDCSVSSADAAAGAVYAVQGASITVTETNFTSCTSSGSTGALYIHMISTTAVSNCEFVECSAGMYAGAARFTTQMSYVLSSSLFLSCSSGNNGAGFDSSGSISTAQVLLTIFRNCSSGNNGGGFYQTFNPSTTSGYTPAFTFSLENCTFDNCTAGGAGGGCFVSDQTTDFLTVVATLSEVIAVNCKAKQGAGILIRDMKSVSIEKSSFTSCESSDRGTIRVFNLMSSSIKTSNFIDCVCTGEEGGGGIVIDTEDSSVIDECQFVDLSSKGPGTAVQISKVATVTVTNSSFSGCSSSKNGGAIWTSGITTTLTLKTSKITNCESKGSGGGIAFVLTAESVALNLEMSSVAFGTVAEGTENTCEGLGSDVFVEFRSTVNNTFLQRVSTALFPTSPTDGIAFTRSQRLSAAFAENATVYTARCSVLVHSNPYSNGALTIDSENGLDEELCGVSTVPCETLTRGVDMIAAGQTLRIRSTASLAQIVTVWKEMTWTHAEATTGSVSAKTGGSISVASGQLNLVKIEFSSEANVKLTTSLLVVSSGSLSVTSCSFNKISSSADGSCISATLSANSLSIAVTAFKTCSSDGSGGAVFVSCGSTVMASQLSVKASFEGCSCGATGSGKWVFVEGYTFVSLIVSSSWSITPQLSNPADIANLWGTDLNEPTESNYSSVSLLLYLTKYEATTVEIGSGGRDLAGCGSSQWRCEKFAVASSHLAGVGIHTLSIADSVSLSEPLSFSTNDITMSSPTPATVSVSSAATISISGFTLTLSSLIFDGLSQDRSTAFISLAATGTVSMSACSFTKLTRSSGNGAVFSVSLSSSNSLNLNTVHFSKCESEKGGPLFVDVSGSTAADRVTFVGVTFGTGSDKNVGTPGNNLYLKCSSMSSATKTGIVSLSPTLPATKDTTDDILNDFVGIDSSNAEVSLLLIWNAHKSGDVNVLTSGHSHANCGKVQLPCSSLAQGHLSVKPSGNTIVLADDQTLSTPLTITQSQETIKSDVGVRKVTIESSGSIILTQAASTLTLLNLLFVIDATLPPPIFISVSAGRLAITSCAFGESSTPSTLTQSLMSVSGGSLSLLSCTLDSFTVNQISLISLNAGSLSLADCNVTGIVGSSDSSLSSNGAGRTLTLNIGSDEIASFGSDLSPVTFEECSSDGDGGVISASVKGTGILSLNDAIFVSCESTGRGGALYISCASEVTSSQLSIKATFETCSCGDSSKGEWVFVEGSSLNSFIVPSSWSLTNTFTSPDDFAVMWGTDSSEPTSSNFSSVSLLLFLSFYQAATIELGTAGRDILGCGSETWKCQTLDCTIVAFRHVVSIDHDCGTVSDSLDSTTPLITVEKGSLNLKDIGVLECPAVELIRAEDCTVVSFQWCEFDGPDTPLITEMSNTDSVCSWDTGMISLVRCNTSFKQCAFSDLPHGALHLAEGETELVRCEFFNNTVSHPSFPSLRRNVRCVSGSLSVVSLVGGDGVEDSPSAWFSIEDECSLSSSVVNVLSPFVVPSLSDKSTSTLSNVGKKYSIDVKGLLLIPCDVRIELFENVSVSKTEFRDGNSFLVDLNETSILNLTETQFSFSVAHSQLLKTLNGTHEWRARLNFGQNQTTPNSILVKVDAATERKAQAKAAMSFIIPIVAGVLAFLLILIIIIVLIRRRQKKKAAMPKNNPETQELDNVLVKDDDFLENHVTLGTTAFVFDDVASEDKAKNLIHASVEPDAADDLCVREQNTAGEVAKLTTLYDLLHKPQGVVLNRNDIKAAVVRALRELTMSQPTSELLTRLTPHVVLLNGRMEVEIKEKERTGPKQSGENTTLNQSAVKEEGNEGQRWEAPEVGEGNEGFQKEVDVVAASVFSLGLLLTEIDTGQVPFAEMDAVNAHRMLGTGSHPKMEGMEDDMKELVKKCLALDPTERPNLDTIEQTLNSIKPKAGEPSNNNRAFALS</sequence>
<dbReference type="InterPro" id="IPR000719">
    <property type="entry name" value="Prot_kinase_dom"/>
</dbReference>
<organism evidence="4 5">
    <name type="scientific">Blattamonas nauphoetae</name>
    <dbReference type="NCBI Taxonomy" id="2049346"/>
    <lineage>
        <taxon>Eukaryota</taxon>
        <taxon>Metamonada</taxon>
        <taxon>Preaxostyla</taxon>
        <taxon>Oxymonadida</taxon>
        <taxon>Blattamonas</taxon>
    </lineage>
</organism>
<evidence type="ECO:0000256" key="1">
    <source>
        <dbReference type="SAM" id="MobiDB-lite"/>
    </source>
</evidence>
<dbReference type="InterPro" id="IPR011009">
    <property type="entry name" value="Kinase-like_dom_sf"/>
</dbReference>
<keyword evidence="2" id="KW-0472">Membrane</keyword>